<evidence type="ECO:0000313" key="6">
    <source>
        <dbReference type="Proteomes" id="UP001589747"/>
    </source>
</evidence>
<dbReference type="PROSITE" id="PS50893">
    <property type="entry name" value="ABC_TRANSPORTER_2"/>
    <property type="match status" value="1"/>
</dbReference>
<comment type="caution">
    <text evidence="5">The sequence shown here is derived from an EMBL/GenBank/DDBJ whole genome shotgun (WGS) entry which is preliminary data.</text>
</comment>
<dbReference type="InterPro" id="IPR027417">
    <property type="entry name" value="P-loop_NTPase"/>
</dbReference>
<dbReference type="InterPro" id="IPR015854">
    <property type="entry name" value="ABC_transpr_LolD-like"/>
</dbReference>
<dbReference type="RefSeq" id="WP_377497570.1">
    <property type="nucleotide sequence ID" value="NZ_JBHMDO010000033.1"/>
</dbReference>
<protein>
    <submittedName>
        <fullName evidence="5">ABC transporter ATP-binding protein</fullName>
    </submittedName>
</protein>
<dbReference type="InterPro" id="IPR017911">
    <property type="entry name" value="MacB-like_ATP-bd"/>
</dbReference>
<feature type="domain" description="ABC transporter" evidence="4">
    <location>
        <begin position="2"/>
        <end position="227"/>
    </location>
</feature>
<name>A0ABV5KT24_9BACL</name>
<evidence type="ECO:0000256" key="3">
    <source>
        <dbReference type="ARBA" id="ARBA00022840"/>
    </source>
</evidence>
<evidence type="ECO:0000256" key="2">
    <source>
        <dbReference type="ARBA" id="ARBA00022741"/>
    </source>
</evidence>
<evidence type="ECO:0000313" key="5">
    <source>
        <dbReference type="EMBL" id="MFB9328356.1"/>
    </source>
</evidence>
<accession>A0ABV5KT24</accession>
<keyword evidence="2" id="KW-0547">Nucleotide-binding</keyword>
<keyword evidence="6" id="KW-1185">Reference proteome</keyword>
<keyword evidence="3 5" id="KW-0067">ATP-binding</keyword>
<reference evidence="5 6" key="1">
    <citation type="submission" date="2024-09" db="EMBL/GenBank/DDBJ databases">
        <authorList>
            <person name="Sun Q."/>
            <person name="Mori K."/>
        </authorList>
    </citation>
    <scope>NUCLEOTIDE SEQUENCE [LARGE SCALE GENOMIC DNA]</scope>
    <source>
        <strain evidence="5 6">TISTR 2452</strain>
    </source>
</reference>
<organism evidence="5 6">
    <name type="scientific">Paenibacillus aurantiacus</name>
    <dbReference type="NCBI Taxonomy" id="1936118"/>
    <lineage>
        <taxon>Bacteria</taxon>
        <taxon>Bacillati</taxon>
        <taxon>Bacillota</taxon>
        <taxon>Bacilli</taxon>
        <taxon>Bacillales</taxon>
        <taxon>Paenibacillaceae</taxon>
        <taxon>Paenibacillus</taxon>
    </lineage>
</organism>
<dbReference type="CDD" id="cd03255">
    <property type="entry name" value="ABC_MJ0796_LolCDE_FtsE"/>
    <property type="match status" value="1"/>
</dbReference>
<keyword evidence="1" id="KW-0813">Transport</keyword>
<dbReference type="InterPro" id="IPR003593">
    <property type="entry name" value="AAA+_ATPase"/>
</dbReference>
<evidence type="ECO:0000256" key="1">
    <source>
        <dbReference type="ARBA" id="ARBA00022448"/>
    </source>
</evidence>
<dbReference type="SUPFAM" id="SSF52540">
    <property type="entry name" value="P-loop containing nucleoside triphosphate hydrolases"/>
    <property type="match status" value="1"/>
</dbReference>
<dbReference type="PANTHER" id="PTHR24220">
    <property type="entry name" value="IMPORT ATP-BINDING PROTEIN"/>
    <property type="match status" value="1"/>
</dbReference>
<dbReference type="InterPro" id="IPR003439">
    <property type="entry name" value="ABC_transporter-like_ATP-bd"/>
</dbReference>
<dbReference type="EMBL" id="JBHMDO010000033">
    <property type="protein sequence ID" value="MFB9328356.1"/>
    <property type="molecule type" value="Genomic_DNA"/>
</dbReference>
<gene>
    <name evidence="5" type="ORF">ACFFSY_20695</name>
</gene>
<dbReference type="Gene3D" id="3.40.50.300">
    <property type="entry name" value="P-loop containing nucleotide triphosphate hydrolases"/>
    <property type="match status" value="1"/>
</dbReference>
<dbReference type="SMART" id="SM00382">
    <property type="entry name" value="AAA"/>
    <property type="match status" value="1"/>
</dbReference>
<dbReference type="Proteomes" id="UP001589747">
    <property type="component" value="Unassembled WGS sequence"/>
</dbReference>
<dbReference type="GO" id="GO:0005524">
    <property type="term" value="F:ATP binding"/>
    <property type="evidence" value="ECO:0007669"/>
    <property type="project" value="UniProtKB-KW"/>
</dbReference>
<proteinExistence type="predicted"/>
<sequence>MIRVNGVSKTFGSGEAATRALRGISFEIAQGETVAITGPSGCGKTTLLHILAGIERMDEGEVWLGDSPIHQLSENKLSELRLRKMGFVFQSYHLVPVLRAWENAAVPLLAAGISQKEAKERALEALGQVGLANWANHYPGQLSGGQNQRVAIARAIVGKPELLWADEPTGALDTDTAEQIVGLLEMLNRHLGTTLVIVTHDPRLARRAERTLRMVNGRLLHEGGKES</sequence>
<evidence type="ECO:0000259" key="4">
    <source>
        <dbReference type="PROSITE" id="PS50893"/>
    </source>
</evidence>
<dbReference type="Pfam" id="PF00005">
    <property type="entry name" value="ABC_tran"/>
    <property type="match status" value="1"/>
</dbReference>